<dbReference type="PANTHER" id="PTHR44688:SF16">
    <property type="entry name" value="DNA-BINDING TRANSCRIPTIONAL ACTIVATOR DEVR_DOSR"/>
    <property type="match status" value="1"/>
</dbReference>
<comment type="caution">
    <text evidence="5">The sequence shown here is derived from an EMBL/GenBank/DDBJ whole genome shotgun (WGS) entry which is preliminary data.</text>
</comment>
<keyword evidence="2" id="KW-0238">DNA-binding</keyword>
<dbReference type="PRINTS" id="PR00038">
    <property type="entry name" value="HTHLUXR"/>
</dbReference>
<dbReference type="InterPro" id="IPR016032">
    <property type="entry name" value="Sig_transdc_resp-reg_C-effctor"/>
</dbReference>
<dbReference type="Pfam" id="PF00196">
    <property type="entry name" value="GerE"/>
    <property type="match status" value="1"/>
</dbReference>
<evidence type="ECO:0000313" key="5">
    <source>
        <dbReference type="EMBL" id="MFD2055172.1"/>
    </source>
</evidence>
<keyword evidence="1" id="KW-0805">Transcription regulation</keyword>
<dbReference type="Gene3D" id="1.10.10.10">
    <property type="entry name" value="Winged helix-like DNA-binding domain superfamily/Winged helix DNA-binding domain"/>
    <property type="match status" value="1"/>
</dbReference>
<evidence type="ECO:0000256" key="3">
    <source>
        <dbReference type="ARBA" id="ARBA00023163"/>
    </source>
</evidence>
<feature type="domain" description="HTH luxR-type" evidence="4">
    <location>
        <begin position="5"/>
        <end position="70"/>
    </location>
</feature>
<dbReference type="InterPro" id="IPR011990">
    <property type="entry name" value="TPR-like_helical_dom_sf"/>
</dbReference>
<sequence>MLRAVSNPLTSLSDRERVVAAKFAEGMTYREIGETLFIAPTTVRTHLSVIYRKLDIRSKVALATLLADQRGQDTGQAPSGGLSVEGSGPTVVAVLPFDNLSADEPWNRLADGLSADIMVDLARYPDLAVIARQTMLSYKGRRDDVRSIGRELNADYLLEGTLQAAAQQLRICVQLVDARTGVDLWTARYDRSAKDLFAMQDMVTENVVNVLASCCGKLAKLRRDVARRKHPASLRAYDYYLLGVEQHNLYTHASNAEAVRLLTRAIELDPGLARAWTVLGLAHAVAAINAFTNDPSAAKESWKLCLERALALDAGDTHARICLAELRALQGDLDATAREHDLALTAAPHDADTLALLAGGKAFVTGDPREGYELAKRAIRLNPHVAWYYSMLGRSSFVVGLHRECLTAFSQAPPDSPATLLFQAMAHAMLGETPQAIEIANRLAREFPDISAEGFIGSYPVTNPPAIAAIREGARRAGLASFN</sequence>
<organism evidence="5 6">
    <name type="scientific">Mesorhizobium calcicola</name>
    <dbReference type="NCBI Taxonomy" id="1300310"/>
    <lineage>
        <taxon>Bacteria</taxon>
        <taxon>Pseudomonadati</taxon>
        <taxon>Pseudomonadota</taxon>
        <taxon>Alphaproteobacteria</taxon>
        <taxon>Hyphomicrobiales</taxon>
        <taxon>Phyllobacteriaceae</taxon>
        <taxon>Mesorhizobium</taxon>
    </lineage>
</organism>
<accession>A0ABW4WIB9</accession>
<dbReference type="RefSeq" id="WP_379021174.1">
    <property type="nucleotide sequence ID" value="NZ_JBHUGY010000028.1"/>
</dbReference>
<keyword evidence="3" id="KW-0804">Transcription</keyword>
<proteinExistence type="predicted"/>
<dbReference type="PROSITE" id="PS50043">
    <property type="entry name" value="HTH_LUXR_2"/>
    <property type="match status" value="1"/>
</dbReference>
<dbReference type="SUPFAM" id="SSF48452">
    <property type="entry name" value="TPR-like"/>
    <property type="match status" value="1"/>
</dbReference>
<evidence type="ECO:0000256" key="2">
    <source>
        <dbReference type="ARBA" id="ARBA00023125"/>
    </source>
</evidence>
<dbReference type="InterPro" id="IPR036388">
    <property type="entry name" value="WH-like_DNA-bd_sf"/>
</dbReference>
<dbReference type="SMART" id="SM00421">
    <property type="entry name" value="HTH_LUXR"/>
    <property type="match status" value="1"/>
</dbReference>
<dbReference type="PANTHER" id="PTHR44688">
    <property type="entry name" value="DNA-BINDING TRANSCRIPTIONAL ACTIVATOR DEVR_DOSR"/>
    <property type="match status" value="1"/>
</dbReference>
<reference evidence="6" key="1">
    <citation type="journal article" date="2019" name="Int. J. Syst. Evol. Microbiol.">
        <title>The Global Catalogue of Microorganisms (GCM) 10K type strain sequencing project: providing services to taxonomists for standard genome sequencing and annotation.</title>
        <authorList>
            <consortium name="The Broad Institute Genomics Platform"/>
            <consortium name="The Broad Institute Genome Sequencing Center for Infectious Disease"/>
            <person name="Wu L."/>
            <person name="Ma J."/>
        </authorList>
    </citation>
    <scope>NUCLEOTIDE SEQUENCE [LARGE SCALE GENOMIC DNA]</scope>
    <source>
        <strain evidence="6">CGMCC 1.16226</strain>
    </source>
</reference>
<protein>
    <submittedName>
        <fullName evidence="5">LuxR C-terminal-related transcriptional regulator</fullName>
    </submittedName>
</protein>
<dbReference type="Proteomes" id="UP001597349">
    <property type="component" value="Unassembled WGS sequence"/>
</dbReference>
<dbReference type="SUPFAM" id="SSF46894">
    <property type="entry name" value="C-terminal effector domain of the bipartite response regulators"/>
    <property type="match status" value="1"/>
</dbReference>
<dbReference type="EMBL" id="JBHUGY010000028">
    <property type="protein sequence ID" value="MFD2055172.1"/>
    <property type="molecule type" value="Genomic_DNA"/>
</dbReference>
<dbReference type="Gene3D" id="3.40.50.10070">
    <property type="entry name" value="TolB, N-terminal domain"/>
    <property type="match status" value="1"/>
</dbReference>
<keyword evidence="6" id="KW-1185">Reference proteome</keyword>
<dbReference type="CDD" id="cd06170">
    <property type="entry name" value="LuxR_C_like"/>
    <property type="match status" value="1"/>
</dbReference>
<dbReference type="Gene3D" id="1.25.40.10">
    <property type="entry name" value="Tetratricopeptide repeat domain"/>
    <property type="match status" value="1"/>
</dbReference>
<evidence type="ECO:0000313" key="6">
    <source>
        <dbReference type="Proteomes" id="UP001597349"/>
    </source>
</evidence>
<name>A0ABW4WIB9_9HYPH</name>
<gene>
    <name evidence="5" type="ORF">ACFSQT_19595</name>
</gene>
<evidence type="ECO:0000259" key="4">
    <source>
        <dbReference type="PROSITE" id="PS50043"/>
    </source>
</evidence>
<dbReference type="InterPro" id="IPR000792">
    <property type="entry name" value="Tscrpt_reg_LuxR_C"/>
</dbReference>
<evidence type="ECO:0000256" key="1">
    <source>
        <dbReference type="ARBA" id="ARBA00023015"/>
    </source>
</evidence>